<accession>A0A9X2DW10</accession>
<name>A0A9X2DW10_9MICO</name>
<proteinExistence type="predicted"/>
<feature type="transmembrane region" description="Helical" evidence="1">
    <location>
        <begin position="12"/>
        <end position="30"/>
    </location>
</feature>
<protein>
    <submittedName>
        <fullName evidence="2">Uncharacterized protein</fullName>
    </submittedName>
</protein>
<keyword evidence="3" id="KW-1185">Reference proteome</keyword>
<keyword evidence="1" id="KW-0472">Membrane</keyword>
<reference evidence="2" key="1">
    <citation type="submission" date="2022-06" db="EMBL/GenBank/DDBJ databases">
        <title>Whole genome shotgun sequencing (WGS) of Rathayibacter sp. ZW T2_19, isolated from stored onions (Allium cepa).</title>
        <authorList>
            <person name="Stoll D.A."/>
            <person name="Huch M."/>
        </authorList>
    </citation>
    <scope>NUCLEOTIDE SEQUENCE</scope>
    <source>
        <strain evidence="2">ZW T2_19</strain>
    </source>
</reference>
<dbReference type="RefSeq" id="WP_251943884.1">
    <property type="nucleotide sequence ID" value="NZ_JAMRYM010000007.1"/>
</dbReference>
<dbReference type="EMBL" id="JAMRYM010000007">
    <property type="protein sequence ID" value="MCM6761558.1"/>
    <property type="molecule type" value="Genomic_DNA"/>
</dbReference>
<gene>
    <name evidence="2" type="ORF">NB037_03920</name>
</gene>
<feature type="transmembrane region" description="Helical" evidence="1">
    <location>
        <begin position="100"/>
        <end position="125"/>
    </location>
</feature>
<evidence type="ECO:0000313" key="2">
    <source>
        <dbReference type="EMBL" id="MCM6761558.1"/>
    </source>
</evidence>
<dbReference type="Proteomes" id="UP001155240">
    <property type="component" value="Unassembled WGS sequence"/>
</dbReference>
<evidence type="ECO:0000256" key="1">
    <source>
        <dbReference type="SAM" id="Phobius"/>
    </source>
</evidence>
<keyword evidence="1" id="KW-1133">Transmembrane helix</keyword>
<dbReference type="AlphaFoldDB" id="A0A9X2DW10"/>
<organism evidence="2 3">
    <name type="scientific">Rathayibacter rubneri</name>
    <dbReference type="NCBI Taxonomy" id="2950106"/>
    <lineage>
        <taxon>Bacteria</taxon>
        <taxon>Bacillati</taxon>
        <taxon>Actinomycetota</taxon>
        <taxon>Actinomycetes</taxon>
        <taxon>Micrococcales</taxon>
        <taxon>Microbacteriaceae</taxon>
        <taxon>Rathayibacter</taxon>
    </lineage>
</organism>
<keyword evidence="1" id="KW-0812">Transmembrane</keyword>
<evidence type="ECO:0000313" key="3">
    <source>
        <dbReference type="Proteomes" id="UP001155240"/>
    </source>
</evidence>
<comment type="caution">
    <text evidence="2">The sequence shown here is derived from an EMBL/GenBank/DDBJ whole genome shotgun (WGS) entry which is preliminary data.</text>
</comment>
<sequence length="126" mass="13981">MLETILEALSLVALPLGVLFLLAAFVALLVDGRWWPTTAYLEEGPPRALHWVSRAGEVRSRPLVADDPLAPIDSEQREVYYREEDPERIRLHRWSDAVRALRFTGLILVAAGVVLGIVSTALAILV</sequence>